<keyword evidence="5" id="KW-0812">Transmembrane</keyword>
<gene>
    <name evidence="8" type="primary">rcsC_7</name>
    <name evidence="8" type="ORF">SIN8267_01057</name>
</gene>
<feature type="transmembrane region" description="Helical" evidence="5">
    <location>
        <begin position="165"/>
        <end position="183"/>
    </location>
</feature>
<dbReference type="PRINTS" id="PR00344">
    <property type="entry name" value="BCTRLSENSOR"/>
</dbReference>
<keyword evidence="3 4" id="KW-0597">Phosphoprotein</keyword>
<comment type="catalytic activity">
    <reaction evidence="1">
        <text>ATP + protein L-histidine = ADP + protein N-phospho-L-histidine.</text>
        <dbReference type="EC" id="2.7.13.3"/>
    </reaction>
</comment>
<dbReference type="InterPro" id="IPR011006">
    <property type="entry name" value="CheY-like_superfamily"/>
</dbReference>
<evidence type="ECO:0000256" key="5">
    <source>
        <dbReference type="SAM" id="Phobius"/>
    </source>
</evidence>
<name>A0ABM9ACP7_9GAMM</name>
<dbReference type="InterPro" id="IPR005467">
    <property type="entry name" value="His_kinase_dom"/>
</dbReference>
<dbReference type="Pfam" id="PF00072">
    <property type="entry name" value="Response_reg"/>
    <property type="match status" value="1"/>
</dbReference>
<dbReference type="CDD" id="cd16922">
    <property type="entry name" value="HATPase_EvgS-ArcB-TorS-like"/>
    <property type="match status" value="1"/>
</dbReference>
<sequence>MSRNKLLESYDKSKNASKEKEIKTTYLVSILLMPAGYSMDYIIYPDYFWQLAIIRAVTIVILVIAYLIFCHRIKNKKNDHLSFFEFYCPTMVISSLAAMIYITNGVESPYYAAINLVIMGTNLLLPLTLTKAIINSASSIAIYLAAITLHNVGKDGFDLVTLYNNLYFLTLTSIIGCIACYATEKKRFFEFSLQYELNIKNKELARANQSKTEFFANISHELRTPLTLIISPLEDLERGDSLSRNERIELTSIIKKNSYRLLKLVNDLLTSIKIDAHQIGERQDIHILSLISETAETMRVIANKQKLSIRIAKMKDISNMFIDGNKDALDKIFINVINNAIKFTPPGGKITISFEYINGQLTTHISDTGIGINHNDLPHVFEPFRQGDSSATRNYQGTGLGLSLVKQLVEELDGSIYIDSIINQGTTVSITFPTKDCNDDVIDTSKPMQLSPLEKMHKKADFFMHLNIPVESHTLHHDESNLITPQQSGNTTHPSSILVVEDEPDLRGYLENILSPHYHVITASDGEQGLIQYQKHKPSLALVDLMLPKIDGIDLCRQIKSVDNHHCKIIMLTARTDEKSKIQALTNGADDFLNKPFSATELKTRLSNISDVQAFQKGLELSNNELKATISNLKATKGQLIQSEKLNSIGSLAAGLLHEVNNPLNYAFTAVQILQREPNIINDADSLEMVDDIHEGMERIKQIVSDLHNFAHPGSVDEHSDFLLYNTVDTAIRFTSADTKQISILITNNVDRNIEVKASNSHILQVFINLINNATAAMKNGKERNISINSKIVNGRVLISFKDSGCGIGKEKIDRIFEPFYTTRDVGKGIGMGLSICHTIIQSHHGSLTVNSEEGVFTEFQFDLTLASNTA</sequence>
<evidence type="ECO:0000259" key="7">
    <source>
        <dbReference type="PROSITE" id="PS50110"/>
    </source>
</evidence>
<dbReference type="PROSITE" id="PS50109">
    <property type="entry name" value="HIS_KIN"/>
    <property type="match status" value="2"/>
</dbReference>
<dbReference type="InterPro" id="IPR001789">
    <property type="entry name" value="Sig_transdc_resp-reg_receiver"/>
</dbReference>
<accession>A0ABM9ACP7</accession>
<feature type="transmembrane region" description="Helical" evidence="5">
    <location>
        <begin position="24"/>
        <end position="43"/>
    </location>
</feature>
<proteinExistence type="predicted"/>
<feature type="domain" description="Response regulatory" evidence="7">
    <location>
        <begin position="496"/>
        <end position="610"/>
    </location>
</feature>
<keyword evidence="8" id="KW-0418">Kinase</keyword>
<dbReference type="InterPro" id="IPR003661">
    <property type="entry name" value="HisK_dim/P_dom"/>
</dbReference>
<dbReference type="Pfam" id="PF00512">
    <property type="entry name" value="HisKA"/>
    <property type="match status" value="2"/>
</dbReference>
<dbReference type="GO" id="GO:0004673">
    <property type="term" value="F:protein histidine kinase activity"/>
    <property type="evidence" value="ECO:0007669"/>
    <property type="project" value="UniProtKB-EC"/>
</dbReference>
<feature type="modified residue" description="4-aspartylphosphate" evidence="4">
    <location>
        <position position="544"/>
    </location>
</feature>
<evidence type="ECO:0000259" key="6">
    <source>
        <dbReference type="PROSITE" id="PS50109"/>
    </source>
</evidence>
<dbReference type="SMART" id="SM00448">
    <property type="entry name" value="REC"/>
    <property type="match status" value="1"/>
</dbReference>
<dbReference type="SUPFAM" id="SSF52172">
    <property type="entry name" value="CheY-like"/>
    <property type="match status" value="1"/>
</dbReference>
<dbReference type="InterPro" id="IPR004358">
    <property type="entry name" value="Sig_transdc_His_kin-like_C"/>
</dbReference>
<dbReference type="InterPro" id="IPR003594">
    <property type="entry name" value="HATPase_dom"/>
</dbReference>
<dbReference type="SMART" id="SM00388">
    <property type="entry name" value="HisKA"/>
    <property type="match status" value="2"/>
</dbReference>
<keyword evidence="5" id="KW-1133">Transmembrane helix</keyword>
<dbReference type="Pfam" id="PF02518">
    <property type="entry name" value="HATPase_c"/>
    <property type="match status" value="2"/>
</dbReference>
<dbReference type="EMBL" id="CAKLPX010000001">
    <property type="protein sequence ID" value="CAH0990956.1"/>
    <property type="molecule type" value="Genomic_DNA"/>
</dbReference>
<dbReference type="PROSITE" id="PS50110">
    <property type="entry name" value="RESPONSE_REGULATORY"/>
    <property type="match status" value="1"/>
</dbReference>
<evidence type="ECO:0000256" key="2">
    <source>
        <dbReference type="ARBA" id="ARBA00012438"/>
    </source>
</evidence>
<dbReference type="CDD" id="cd17574">
    <property type="entry name" value="REC_OmpR"/>
    <property type="match status" value="1"/>
</dbReference>
<dbReference type="Gene3D" id="1.10.287.130">
    <property type="match status" value="2"/>
</dbReference>
<organism evidence="8 9">
    <name type="scientific">Sinobacterium norvegicum</name>
    <dbReference type="NCBI Taxonomy" id="1641715"/>
    <lineage>
        <taxon>Bacteria</taxon>
        <taxon>Pseudomonadati</taxon>
        <taxon>Pseudomonadota</taxon>
        <taxon>Gammaproteobacteria</taxon>
        <taxon>Cellvibrionales</taxon>
        <taxon>Spongiibacteraceae</taxon>
        <taxon>Sinobacterium</taxon>
    </lineage>
</organism>
<evidence type="ECO:0000313" key="9">
    <source>
        <dbReference type="Proteomes" id="UP000838100"/>
    </source>
</evidence>
<comment type="caution">
    <text evidence="8">The sequence shown here is derived from an EMBL/GenBank/DDBJ whole genome shotgun (WGS) entry which is preliminary data.</text>
</comment>
<feature type="domain" description="Histidine kinase" evidence="6">
    <location>
        <begin position="217"/>
        <end position="436"/>
    </location>
</feature>
<keyword evidence="5" id="KW-0472">Membrane</keyword>
<dbReference type="PANTHER" id="PTHR43547">
    <property type="entry name" value="TWO-COMPONENT HISTIDINE KINASE"/>
    <property type="match status" value="1"/>
</dbReference>
<dbReference type="Gene3D" id="3.30.565.10">
    <property type="entry name" value="Histidine kinase-like ATPase, C-terminal domain"/>
    <property type="match status" value="2"/>
</dbReference>
<dbReference type="RefSeq" id="WP_237443621.1">
    <property type="nucleotide sequence ID" value="NZ_CAKLPX010000001.1"/>
</dbReference>
<dbReference type="PANTHER" id="PTHR43547:SF2">
    <property type="entry name" value="HYBRID SIGNAL TRANSDUCTION HISTIDINE KINASE C"/>
    <property type="match status" value="1"/>
</dbReference>
<evidence type="ECO:0000313" key="8">
    <source>
        <dbReference type="EMBL" id="CAH0990956.1"/>
    </source>
</evidence>
<dbReference type="Gene3D" id="3.40.50.2300">
    <property type="match status" value="1"/>
</dbReference>
<dbReference type="EC" id="2.7.13.3" evidence="2"/>
<evidence type="ECO:0000256" key="4">
    <source>
        <dbReference type="PROSITE-ProRule" id="PRU00169"/>
    </source>
</evidence>
<dbReference type="CDD" id="cd00082">
    <property type="entry name" value="HisKA"/>
    <property type="match status" value="2"/>
</dbReference>
<evidence type="ECO:0000256" key="3">
    <source>
        <dbReference type="ARBA" id="ARBA00022553"/>
    </source>
</evidence>
<dbReference type="InterPro" id="IPR036890">
    <property type="entry name" value="HATPase_C_sf"/>
</dbReference>
<feature type="transmembrane region" description="Helical" evidence="5">
    <location>
        <begin position="132"/>
        <end position="153"/>
    </location>
</feature>
<dbReference type="Proteomes" id="UP000838100">
    <property type="component" value="Unassembled WGS sequence"/>
</dbReference>
<feature type="transmembrane region" description="Helical" evidence="5">
    <location>
        <begin position="49"/>
        <end position="69"/>
    </location>
</feature>
<evidence type="ECO:0000256" key="1">
    <source>
        <dbReference type="ARBA" id="ARBA00000085"/>
    </source>
</evidence>
<feature type="transmembrane region" description="Helical" evidence="5">
    <location>
        <begin position="81"/>
        <end position="102"/>
    </location>
</feature>
<reference evidence="8" key="1">
    <citation type="submission" date="2021-12" db="EMBL/GenBank/DDBJ databases">
        <authorList>
            <person name="Rodrigo-Torres L."/>
            <person name="Arahal R. D."/>
            <person name="Lucena T."/>
        </authorList>
    </citation>
    <scope>NUCLEOTIDE SEQUENCE</scope>
    <source>
        <strain evidence="8">CECT 8267</strain>
    </source>
</reference>
<dbReference type="SUPFAM" id="SSF55874">
    <property type="entry name" value="ATPase domain of HSP90 chaperone/DNA topoisomerase II/histidine kinase"/>
    <property type="match status" value="2"/>
</dbReference>
<feature type="domain" description="Histidine kinase" evidence="6">
    <location>
        <begin position="655"/>
        <end position="868"/>
    </location>
</feature>
<protein>
    <recommendedName>
        <fullName evidence="2">histidine kinase</fullName>
        <ecNumber evidence="2">2.7.13.3</ecNumber>
    </recommendedName>
</protein>
<dbReference type="SUPFAM" id="SSF47384">
    <property type="entry name" value="Homodimeric domain of signal transducing histidine kinase"/>
    <property type="match status" value="2"/>
</dbReference>
<dbReference type="InterPro" id="IPR036097">
    <property type="entry name" value="HisK_dim/P_sf"/>
</dbReference>
<dbReference type="SMART" id="SM00387">
    <property type="entry name" value="HATPase_c"/>
    <property type="match status" value="2"/>
</dbReference>
<keyword evidence="8" id="KW-0808">Transferase</keyword>
<keyword evidence="9" id="KW-1185">Reference proteome</keyword>